<comment type="caution">
    <text evidence="6">The sequence shown here is derived from an EMBL/GenBank/DDBJ whole genome shotgun (WGS) entry which is preliminary data.</text>
</comment>
<dbReference type="Pfam" id="PF03217">
    <property type="entry name" value="SlpA"/>
    <property type="match status" value="1"/>
</dbReference>
<dbReference type="Proteomes" id="UP000051521">
    <property type="component" value="Unassembled WGS sequence"/>
</dbReference>
<protein>
    <recommendedName>
        <fullName evidence="4">Lysozyme</fullName>
        <ecNumber evidence="4">3.2.1.17</ecNumber>
    </recommendedName>
</protein>
<dbReference type="AlphaFoldDB" id="I7LD14"/>
<dbReference type="OrthoDB" id="2327954at2"/>
<dbReference type="PATRIC" id="fig|1423751.3.peg.454"/>
<comment type="similarity">
    <text evidence="1 4">Belongs to the glycosyl hydrolase 25 family.</text>
</comment>
<evidence type="ECO:0000259" key="5">
    <source>
        <dbReference type="Pfam" id="PF03217"/>
    </source>
</evidence>
<name>I7LD14_9LACO</name>
<gene>
    <name evidence="6" type="ORF">BN52_01225</name>
    <name evidence="7" type="ORF">FC38_GL000432</name>
</gene>
<dbReference type="GO" id="GO:0003796">
    <property type="term" value="F:lysozyme activity"/>
    <property type="evidence" value="ECO:0007669"/>
    <property type="project" value="UniProtKB-EC"/>
</dbReference>
<evidence type="ECO:0000313" key="8">
    <source>
        <dbReference type="Proteomes" id="UP000009326"/>
    </source>
</evidence>
<dbReference type="InterPro" id="IPR002053">
    <property type="entry name" value="Glyco_hydro_25"/>
</dbReference>
<evidence type="ECO:0000313" key="7">
    <source>
        <dbReference type="EMBL" id="KRN12025.1"/>
    </source>
</evidence>
<evidence type="ECO:0000313" key="9">
    <source>
        <dbReference type="Proteomes" id="UP000051521"/>
    </source>
</evidence>
<dbReference type="Gene3D" id="3.20.20.80">
    <property type="entry name" value="Glycosidases"/>
    <property type="match status" value="1"/>
</dbReference>
<dbReference type="GO" id="GO:0009253">
    <property type="term" value="P:peptidoglycan catabolic process"/>
    <property type="evidence" value="ECO:0007669"/>
    <property type="project" value="InterPro"/>
</dbReference>
<proteinExistence type="inferred from homology"/>
<dbReference type="SUPFAM" id="SSF51445">
    <property type="entry name" value="(Trans)glycosidases"/>
    <property type="match status" value="1"/>
</dbReference>
<dbReference type="InterPro" id="IPR008270">
    <property type="entry name" value="Glyco_hydro_25_AS"/>
</dbReference>
<dbReference type="PANTHER" id="PTHR34135:SF2">
    <property type="entry name" value="LYSOZYME"/>
    <property type="match status" value="1"/>
</dbReference>
<dbReference type="STRING" id="1423751.FC38_GL000432"/>
<evidence type="ECO:0000313" key="6">
    <source>
        <dbReference type="EMBL" id="CCI86956.1"/>
    </source>
</evidence>
<dbReference type="GO" id="GO:0016998">
    <property type="term" value="P:cell wall macromolecule catabolic process"/>
    <property type="evidence" value="ECO:0007669"/>
    <property type="project" value="InterPro"/>
</dbReference>
<dbReference type="CDD" id="cd06415">
    <property type="entry name" value="GH25_Cpl1-like"/>
    <property type="match status" value="1"/>
</dbReference>
<dbReference type="PANTHER" id="PTHR34135">
    <property type="entry name" value="LYSOZYME"/>
    <property type="match status" value="1"/>
</dbReference>
<keyword evidence="2 4" id="KW-0378">Hydrolase</keyword>
<dbReference type="EMBL" id="AYZO01000014">
    <property type="protein sequence ID" value="KRN12025.1"/>
    <property type="molecule type" value="Genomic_DNA"/>
</dbReference>
<reference evidence="6 8" key="1">
    <citation type="submission" date="2012-06" db="EMBL/GenBank/DDBJ databases">
        <title>Draft genome sequence of Lactobacillus gigeriorum CRBIP 24.85T, isolated from chicken crop.</title>
        <authorList>
            <person name="Cousin S."/>
            <person name="Ma L."/>
            <person name="Creno S."/>
            <person name="Clermont D."/>
            <person name="Loux V."/>
            <person name="Bizet C."/>
            <person name="Bouchier C."/>
        </authorList>
    </citation>
    <scope>NUCLEOTIDE SEQUENCE [LARGE SCALE GENOMIC DNA]</scope>
    <source>
        <strain evidence="8">CRBIP 24.85T</strain>
        <strain evidence="6">Type strain: CRBIP 24.85</strain>
    </source>
</reference>
<dbReference type="InterPro" id="IPR024968">
    <property type="entry name" value="SlpA_C_lactobacillus"/>
</dbReference>
<dbReference type="RefSeq" id="WP_008473049.1">
    <property type="nucleotide sequence ID" value="NZ_AYZO01000014.1"/>
</dbReference>
<dbReference type="EC" id="3.2.1.17" evidence="4"/>
<feature type="domain" description="S-layer protein C-terminal" evidence="5">
    <location>
        <begin position="244"/>
        <end position="281"/>
    </location>
</feature>
<dbReference type="InterPro" id="IPR018077">
    <property type="entry name" value="Glyco_hydro_fam25_subgr"/>
</dbReference>
<dbReference type="EMBL" id="CAKC01000044">
    <property type="protein sequence ID" value="CCI86956.1"/>
    <property type="molecule type" value="Genomic_DNA"/>
</dbReference>
<evidence type="ECO:0000256" key="1">
    <source>
        <dbReference type="ARBA" id="ARBA00010646"/>
    </source>
</evidence>
<keyword evidence="3 4" id="KW-0326">Glycosidase</keyword>
<dbReference type="GO" id="GO:0016052">
    <property type="term" value="P:carbohydrate catabolic process"/>
    <property type="evidence" value="ECO:0007669"/>
    <property type="project" value="TreeGrafter"/>
</dbReference>
<evidence type="ECO:0000256" key="3">
    <source>
        <dbReference type="ARBA" id="ARBA00023295"/>
    </source>
</evidence>
<dbReference type="InterPro" id="IPR017853">
    <property type="entry name" value="GH"/>
</dbReference>
<dbReference type="PROSITE" id="PS00953">
    <property type="entry name" value="GLYCOSYL_HYDROL_F25_1"/>
    <property type="match status" value="1"/>
</dbReference>
<evidence type="ECO:0000256" key="2">
    <source>
        <dbReference type="ARBA" id="ARBA00022801"/>
    </source>
</evidence>
<keyword evidence="9" id="KW-1185">Reference proteome</keyword>
<evidence type="ECO:0000256" key="4">
    <source>
        <dbReference type="RuleBase" id="RU361176"/>
    </source>
</evidence>
<dbReference type="SMART" id="SM00641">
    <property type="entry name" value="Glyco_25"/>
    <property type="match status" value="2"/>
</dbReference>
<comment type="catalytic activity">
    <reaction evidence="4">
        <text>Hydrolysis of (1-&gt;4)-beta-linkages between N-acetylmuramic acid and N-acetyl-D-glucosamine residues in a peptidoglycan and between N-acetyl-D-glucosamine residues in chitodextrins.</text>
        <dbReference type="EC" id="3.2.1.17"/>
    </reaction>
</comment>
<organism evidence="6 8">
    <name type="scientific">Lactobacillus gigeriorum DSM 23908 = CRBIP 24.85</name>
    <dbReference type="NCBI Taxonomy" id="1423751"/>
    <lineage>
        <taxon>Bacteria</taxon>
        <taxon>Bacillati</taxon>
        <taxon>Bacillota</taxon>
        <taxon>Bacilli</taxon>
        <taxon>Lactobacillales</taxon>
        <taxon>Lactobacillaceae</taxon>
        <taxon>Lactobacillus</taxon>
    </lineage>
</organism>
<dbReference type="PROSITE" id="PS51904">
    <property type="entry name" value="GLYCOSYL_HYDROL_F25_2"/>
    <property type="match status" value="1"/>
</dbReference>
<dbReference type="Proteomes" id="UP000009326">
    <property type="component" value="Unassembled WGS sequence"/>
</dbReference>
<reference evidence="7 9" key="2">
    <citation type="journal article" date="2015" name="Genome Announc.">
        <title>Expanding the biotechnology potential of lactobacilli through comparative genomics of 213 strains and associated genera.</title>
        <authorList>
            <person name="Sun Z."/>
            <person name="Harris H.M."/>
            <person name="McCann A."/>
            <person name="Guo C."/>
            <person name="Argimon S."/>
            <person name="Zhang W."/>
            <person name="Yang X."/>
            <person name="Jeffery I.B."/>
            <person name="Cooney J.C."/>
            <person name="Kagawa T.F."/>
            <person name="Liu W."/>
            <person name="Song Y."/>
            <person name="Salvetti E."/>
            <person name="Wrobel A."/>
            <person name="Rasinkangas P."/>
            <person name="Parkhill J."/>
            <person name="Rea M.C."/>
            <person name="O'Sullivan O."/>
            <person name="Ritari J."/>
            <person name="Douillard F.P."/>
            <person name="Paul Ross R."/>
            <person name="Yang R."/>
            <person name="Briner A.E."/>
            <person name="Felis G.E."/>
            <person name="de Vos W.M."/>
            <person name="Barrangou R."/>
            <person name="Klaenhammer T.R."/>
            <person name="Caufield P.W."/>
            <person name="Cui Y."/>
            <person name="Zhang H."/>
            <person name="O'Toole P.W."/>
        </authorList>
    </citation>
    <scope>NUCLEOTIDE SEQUENCE [LARGE SCALE GENOMIC DNA]</scope>
    <source>
        <strain evidence="7 9">DSM 23908</strain>
    </source>
</reference>
<sequence>MPREYGIDVAVYQPTNLSSYVSHGVKFVFVKATEGTNYINPKAVAQIRSAHANHIYVHAYHFATFGNSVSRAKAEARFFIQRAKYLNISKKRYLALDWETGDGNVVTGSRSANTKAIAAFLTEIKQAGYKPMLYSGASLLRNNVDVSAIVKKFGTCIWVASYLTMGRMDKPNFGYFPSMDGVAIWQFTCNWFGMNVDANISLIDLHKDQVQKTETKVHKQKATIPKVVYAPIINNDPDWKIALRDSNGHLTGKYIPTNSRWKVLGQKVVKGEKYYKIGNNQQWVPAKYVK</sequence>
<dbReference type="Pfam" id="PF01183">
    <property type="entry name" value="Glyco_hydro_25"/>
    <property type="match status" value="1"/>
</dbReference>
<accession>I7LD14</accession>